<protein>
    <recommendedName>
        <fullName evidence="3">Hsp70 family protein</fullName>
    </recommendedName>
</protein>
<dbReference type="Proteomes" id="UP000247702">
    <property type="component" value="Unassembled WGS sequence"/>
</dbReference>
<proteinExistence type="predicted"/>
<dbReference type="AlphaFoldDB" id="A0A2Z6SEH9"/>
<evidence type="ECO:0000313" key="1">
    <source>
        <dbReference type="EMBL" id="GBC03757.1"/>
    </source>
</evidence>
<evidence type="ECO:0000313" key="2">
    <source>
        <dbReference type="Proteomes" id="UP000247702"/>
    </source>
</evidence>
<dbReference type="Gene3D" id="3.30.420.40">
    <property type="match status" value="2"/>
</dbReference>
<reference evidence="1 2" key="1">
    <citation type="submission" date="2017-11" db="EMBL/GenBank/DDBJ databases">
        <title>The genome of Rhizophagus clarus HR1 reveals common genetic basis of auxotrophy among arbuscular mycorrhizal fungi.</title>
        <authorList>
            <person name="Kobayashi Y."/>
        </authorList>
    </citation>
    <scope>NUCLEOTIDE SEQUENCE [LARGE SCALE GENOMIC DNA]</scope>
    <source>
        <strain evidence="1 2">HR1</strain>
    </source>
</reference>
<organism evidence="1 2">
    <name type="scientific">Rhizophagus clarus</name>
    <dbReference type="NCBI Taxonomy" id="94130"/>
    <lineage>
        <taxon>Eukaryota</taxon>
        <taxon>Fungi</taxon>
        <taxon>Fungi incertae sedis</taxon>
        <taxon>Mucoromycota</taxon>
        <taxon>Glomeromycotina</taxon>
        <taxon>Glomeromycetes</taxon>
        <taxon>Glomerales</taxon>
        <taxon>Glomeraceae</taxon>
        <taxon>Rhizophagus</taxon>
    </lineage>
</organism>
<comment type="caution">
    <text evidence="1">The sequence shown here is derived from an EMBL/GenBank/DDBJ whole genome shotgun (WGS) entry which is preliminary data.</text>
</comment>
<dbReference type="PANTHER" id="PTHR14187:SF5">
    <property type="entry name" value="HEAT SHOCK 70 KDA PROTEIN 12A"/>
    <property type="match status" value="1"/>
</dbReference>
<sequence length="588" mass="67227">MNNMARDIRVVVSIGMCLYLRGILAQHSQDLPIQIRSIQKQSPMIHGKKLTYGFLLQVITSRLFLLNVILNNRPEQTGVFKTNTVLAYDDNLQLVAWGYPALAQEPPKKKKLQNKPRSRPVELFKLHLANVKDDDKPVLPPGLDPRKAITDYLHEMNKLIVETLNSRWPGIRYPQQVRFVLSVPAEWHHDAKAIMRECMFNAGYLDNRQSENLEFTTEPEAAAVYCMKSLTEHHLSAGSSFMIVDCGGGTVDLTTRTLLPGMKLSEITERSGDLCGSSYVDREFIRFLGRKLGYAAMKKLKENNYGQMQYLVQQFCSRVKFSFNGNPNEFATKELDIERVCPALMEYVTGHAKEQMEEADWLIELDFLNVKEMFDPVVNKIIELITRQLASTERRCSAMFLVGGFSESQYLQQQIRRQFMNQVPIIAVPKHPIAAIERGALEYGLNMEIVQTRVLKFCYGVEVSAKWEKGDPPERRTPSGRIFKFHRLALRGVEVAVDQKFYYTAGPVVPNQTDMTFNIFITPDNNAKYCDEDGMKMLGKMKIDLPDPQRGKNRLVEFTLTFGTMEVKATAINKRTGQIYESSFILEF</sequence>
<dbReference type="STRING" id="94130.A0A2Z6SEH9"/>
<evidence type="ECO:0008006" key="3">
    <source>
        <dbReference type="Google" id="ProtNLM"/>
    </source>
</evidence>
<dbReference type="PANTHER" id="PTHR14187">
    <property type="entry name" value="ALPHA KINASE/ELONGATION FACTOR 2 KINASE"/>
    <property type="match status" value="1"/>
</dbReference>
<dbReference type="InterPro" id="IPR043129">
    <property type="entry name" value="ATPase_NBD"/>
</dbReference>
<dbReference type="Gene3D" id="3.90.640.10">
    <property type="entry name" value="Actin, Chain A, domain 4"/>
    <property type="match status" value="1"/>
</dbReference>
<dbReference type="EMBL" id="BEXD01003904">
    <property type="protein sequence ID" value="GBC03757.1"/>
    <property type="molecule type" value="Genomic_DNA"/>
</dbReference>
<gene>
    <name evidence="1" type="ORF">RclHR1_00530032</name>
</gene>
<dbReference type="SUPFAM" id="SSF53067">
    <property type="entry name" value="Actin-like ATPase domain"/>
    <property type="match status" value="2"/>
</dbReference>
<name>A0A2Z6SEH9_9GLOM</name>
<accession>A0A2Z6SEH9</accession>
<keyword evidence="2" id="KW-1185">Reference proteome</keyword>